<dbReference type="RefSeq" id="WP_005464787.1">
    <property type="nucleotide sequence ID" value="NZ_CM001484.1"/>
</dbReference>
<dbReference type="PANTHER" id="PTHR33164">
    <property type="entry name" value="TRANSCRIPTIONAL REGULATOR, MARR FAMILY"/>
    <property type="match status" value="1"/>
</dbReference>
<organism evidence="2 3">
    <name type="scientific">Saccharomonospora glauca K62</name>
    <dbReference type="NCBI Taxonomy" id="928724"/>
    <lineage>
        <taxon>Bacteria</taxon>
        <taxon>Bacillati</taxon>
        <taxon>Actinomycetota</taxon>
        <taxon>Actinomycetes</taxon>
        <taxon>Pseudonocardiales</taxon>
        <taxon>Pseudonocardiaceae</taxon>
        <taxon>Saccharomonospora</taxon>
    </lineage>
</organism>
<accession>I1D2X7</accession>
<gene>
    <name evidence="2" type="ORF">SacglDRAFT_02408</name>
</gene>
<proteinExistence type="predicted"/>
<protein>
    <submittedName>
        <fullName evidence="2">Transcriptional regulator</fullName>
    </submittedName>
</protein>
<feature type="domain" description="HTH marR-type" evidence="1">
    <location>
        <begin position="1"/>
        <end position="150"/>
    </location>
</feature>
<dbReference type="SUPFAM" id="SSF46785">
    <property type="entry name" value="Winged helix' DNA-binding domain"/>
    <property type="match status" value="1"/>
</dbReference>
<dbReference type="STRING" id="928724.SacglDRAFT_02408"/>
<dbReference type="eggNOG" id="COG1846">
    <property type="taxonomic scope" value="Bacteria"/>
</dbReference>
<evidence type="ECO:0000313" key="2">
    <source>
        <dbReference type="EMBL" id="EIE99301.1"/>
    </source>
</evidence>
<dbReference type="InterPro" id="IPR039422">
    <property type="entry name" value="MarR/SlyA-like"/>
</dbReference>
<dbReference type="SMART" id="SM00347">
    <property type="entry name" value="HTH_MARR"/>
    <property type="match status" value="1"/>
</dbReference>
<dbReference type="InterPro" id="IPR036390">
    <property type="entry name" value="WH_DNA-bd_sf"/>
</dbReference>
<dbReference type="Gene3D" id="1.10.10.10">
    <property type="entry name" value="Winged helix-like DNA-binding domain superfamily/Winged helix DNA-binding domain"/>
    <property type="match status" value="1"/>
</dbReference>
<dbReference type="GO" id="GO:0003700">
    <property type="term" value="F:DNA-binding transcription factor activity"/>
    <property type="evidence" value="ECO:0007669"/>
    <property type="project" value="InterPro"/>
</dbReference>
<dbReference type="InterPro" id="IPR036388">
    <property type="entry name" value="WH-like_DNA-bd_sf"/>
</dbReference>
<reference evidence="2 3" key="1">
    <citation type="submission" date="2011-09" db="EMBL/GenBank/DDBJ databases">
        <authorList>
            <consortium name="US DOE Joint Genome Institute (JGI-PGF)"/>
            <person name="Lucas S."/>
            <person name="Han J."/>
            <person name="Lapidus A."/>
            <person name="Cheng J.-F."/>
            <person name="Goodwin L."/>
            <person name="Pitluck S."/>
            <person name="Peters L."/>
            <person name="Land M.L."/>
            <person name="Hauser L."/>
            <person name="Brambilla E."/>
            <person name="Klenk H.-P."/>
            <person name="Woyke T.J."/>
        </authorList>
    </citation>
    <scope>NUCLEOTIDE SEQUENCE [LARGE SCALE GENOMIC DNA]</scope>
    <source>
        <strain evidence="2 3">K62</strain>
    </source>
</reference>
<evidence type="ECO:0000313" key="3">
    <source>
        <dbReference type="Proteomes" id="UP000005087"/>
    </source>
</evidence>
<evidence type="ECO:0000259" key="1">
    <source>
        <dbReference type="PROSITE" id="PS50995"/>
    </source>
</evidence>
<keyword evidence="3" id="KW-1185">Reference proteome</keyword>
<dbReference type="HOGENOM" id="CLU_083287_2_2_11"/>
<dbReference type="PROSITE" id="PS50995">
    <property type="entry name" value="HTH_MARR_2"/>
    <property type="match status" value="1"/>
</dbReference>
<dbReference type="GO" id="GO:0006950">
    <property type="term" value="P:response to stress"/>
    <property type="evidence" value="ECO:0007669"/>
    <property type="project" value="TreeGrafter"/>
</dbReference>
<sequence length="161" mass="18142">MSRMVEPRWLNRQEMKAWKAFLAASHLVERRVEHQLRERAGLSHPQYEILVRLADAPDGALRMTELADSVVTSKSGVTYQVAKLEEWGLVRRYRCPTDDRGVNAAITEAGREKLREIAPEHVAVVRASLIDLLDETQQRAITEGLETVARTLRATGGDGVR</sequence>
<name>I1D2X7_9PSEU</name>
<dbReference type="Proteomes" id="UP000005087">
    <property type="component" value="Chromosome"/>
</dbReference>
<dbReference type="AlphaFoldDB" id="I1D2X7"/>
<dbReference type="Pfam" id="PF12802">
    <property type="entry name" value="MarR_2"/>
    <property type="match status" value="1"/>
</dbReference>
<dbReference type="PANTHER" id="PTHR33164:SF99">
    <property type="entry name" value="MARR FAMILY REGULATORY PROTEIN"/>
    <property type="match status" value="1"/>
</dbReference>
<dbReference type="EMBL" id="CM001484">
    <property type="protein sequence ID" value="EIE99301.1"/>
    <property type="molecule type" value="Genomic_DNA"/>
</dbReference>
<reference evidence="3" key="2">
    <citation type="submission" date="2012-01" db="EMBL/GenBank/DDBJ databases">
        <title>Noncontiguous Finished sequence of chromosome of Saccharomonospora glauca K62.</title>
        <authorList>
            <consortium name="US DOE Joint Genome Institute"/>
            <person name="Lucas S."/>
            <person name="Han J."/>
            <person name="Lapidus A."/>
            <person name="Cheng J.-F."/>
            <person name="Goodwin L."/>
            <person name="Pitluck S."/>
            <person name="Peters L."/>
            <person name="Mikhailova N."/>
            <person name="Held B."/>
            <person name="Detter J.C."/>
            <person name="Han C."/>
            <person name="Tapia R."/>
            <person name="Land M."/>
            <person name="Hauser L."/>
            <person name="Kyrpides N."/>
            <person name="Ivanova N."/>
            <person name="Pagani I."/>
            <person name="Brambilla E.-M."/>
            <person name="Klenk H.-P."/>
            <person name="Woyke T."/>
        </authorList>
    </citation>
    <scope>NUCLEOTIDE SEQUENCE [LARGE SCALE GENOMIC DNA]</scope>
    <source>
        <strain evidence="3">K62</strain>
    </source>
</reference>
<dbReference type="InterPro" id="IPR000835">
    <property type="entry name" value="HTH_MarR-typ"/>
</dbReference>